<evidence type="ECO:0000256" key="5">
    <source>
        <dbReference type="ARBA" id="ARBA00023002"/>
    </source>
</evidence>
<evidence type="ECO:0000256" key="1">
    <source>
        <dbReference type="ARBA" id="ARBA00001917"/>
    </source>
</evidence>
<protein>
    <submittedName>
        <fullName evidence="7">Nitroreductase family protein</fullName>
    </submittedName>
</protein>
<comment type="caution">
    <text evidence="7">The sequence shown here is derived from an EMBL/GenBank/DDBJ whole genome shotgun (WGS) entry which is preliminary data.</text>
</comment>
<evidence type="ECO:0000256" key="4">
    <source>
        <dbReference type="ARBA" id="ARBA00022643"/>
    </source>
</evidence>
<accession>A0ABR8PW28</accession>
<dbReference type="PANTHER" id="PTHR43673:SF2">
    <property type="entry name" value="NITROREDUCTASE"/>
    <property type="match status" value="1"/>
</dbReference>
<dbReference type="Proteomes" id="UP000627781">
    <property type="component" value="Unassembled WGS sequence"/>
</dbReference>
<keyword evidence="8" id="KW-1185">Reference proteome</keyword>
<dbReference type="Gene3D" id="3.40.109.10">
    <property type="entry name" value="NADH Oxidase"/>
    <property type="match status" value="1"/>
</dbReference>
<evidence type="ECO:0000259" key="6">
    <source>
        <dbReference type="Pfam" id="PF14512"/>
    </source>
</evidence>
<evidence type="ECO:0000313" key="7">
    <source>
        <dbReference type="EMBL" id="MBD7912363.1"/>
    </source>
</evidence>
<name>A0ABR8PW28_9CLOT</name>
<dbReference type="Pfam" id="PF14512">
    <property type="entry name" value="TM1586_NiRdase"/>
    <property type="match status" value="1"/>
</dbReference>
<gene>
    <name evidence="7" type="ORF">H9661_13450</name>
</gene>
<feature type="domain" description="Putative nitroreductase TM1586" evidence="6">
    <location>
        <begin position="8"/>
        <end position="232"/>
    </location>
</feature>
<keyword evidence="5" id="KW-0560">Oxidoreductase</keyword>
<reference evidence="7 8" key="1">
    <citation type="submission" date="2020-08" db="EMBL/GenBank/DDBJ databases">
        <title>A Genomic Blueprint of the Chicken Gut Microbiome.</title>
        <authorList>
            <person name="Gilroy R."/>
            <person name="Ravi A."/>
            <person name="Getino M."/>
            <person name="Pursley I."/>
            <person name="Horton D.L."/>
            <person name="Alikhan N.-F."/>
            <person name="Baker D."/>
            <person name="Gharbi K."/>
            <person name="Hall N."/>
            <person name="Watson M."/>
            <person name="Adriaenssens E.M."/>
            <person name="Foster-Nyarko E."/>
            <person name="Jarju S."/>
            <person name="Secka A."/>
            <person name="Antonio M."/>
            <person name="Oren A."/>
            <person name="Chaudhuri R."/>
            <person name="La Ragione R.M."/>
            <person name="Hildebrand F."/>
            <person name="Pallen M.J."/>
        </authorList>
    </citation>
    <scope>NUCLEOTIDE SEQUENCE [LARGE SCALE GENOMIC DNA]</scope>
    <source>
        <strain evidence="7 8">Sa3CVN1</strain>
    </source>
</reference>
<evidence type="ECO:0000256" key="2">
    <source>
        <dbReference type="ARBA" id="ARBA00007118"/>
    </source>
</evidence>
<proteinExistence type="inferred from homology"/>
<dbReference type="InterPro" id="IPR029478">
    <property type="entry name" value="TM1586_NiRdase"/>
</dbReference>
<keyword evidence="3" id="KW-0285">Flavoprotein</keyword>
<comment type="cofactor">
    <cofactor evidence="1">
        <name>FMN</name>
        <dbReference type="ChEBI" id="CHEBI:58210"/>
    </cofactor>
</comment>
<organism evidence="7 8">
    <name type="scientific">Clostridium cibarium</name>
    <dbReference type="NCBI Taxonomy" id="2762247"/>
    <lineage>
        <taxon>Bacteria</taxon>
        <taxon>Bacillati</taxon>
        <taxon>Bacillota</taxon>
        <taxon>Clostridia</taxon>
        <taxon>Eubacteriales</taxon>
        <taxon>Clostridiaceae</taxon>
        <taxon>Clostridium</taxon>
    </lineage>
</organism>
<dbReference type="RefSeq" id="WP_191769314.1">
    <property type="nucleotide sequence ID" value="NZ_JACSRA010000022.1"/>
</dbReference>
<dbReference type="SUPFAM" id="SSF55469">
    <property type="entry name" value="FMN-dependent nitroreductase-like"/>
    <property type="match status" value="1"/>
</dbReference>
<keyword evidence="4" id="KW-0288">FMN</keyword>
<dbReference type="PANTHER" id="PTHR43673">
    <property type="entry name" value="NAD(P)H NITROREDUCTASE YDGI-RELATED"/>
    <property type="match status" value="1"/>
</dbReference>
<evidence type="ECO:0000313" key="8">
    <source>
        <dbReference type="Proteomes" id="UP000627781"/>
    </source>
</evidence>
<dbReference type="Gene3D" id="3.40.109.30">
    <property type="entry name" value="putative nitroreductase (tm1586), domain 2"/>
    <property type="match status" value="1"/>
</dbReference>
<evidence type="ECO:0000256" key="3">
    <source>
        <dbReference type="ARBA" id="ARBA00022630"/>
    </source>
</evidence>
<comment type="similarity">
    <text evidence="2">Belongs to the nitroreductase family.</text>
</comment>
<dbReference type="EMBL" id="JACSRA010000022">
    <property type="protein sequence ID" value="MBD7912363.1"/>
    <property type="molecule type" value="Genomic_DNA"/>
</dbReference>
<sequence>MEIDNKWFDAISIRTSRRKYELKDIEVEKIDKIQSLIEKVNKESGLKFKFVEDASKVLNGFKASYGMLSGAKSLIALAGDANMRDLQRNIGYYGELVVLECTSLGLGTCWVGGTYNKEACRKSINLQDNEELLCIIAVGYVNEEKSFKEKLVAKINKKTQNFDEVLVEKDGEIPSWVKSGIEASMLAPSAMNKRPIAFIYTQGKIKAFACRKNHNVEDIDLGISMAHFEIGAFKEGYKGEWQVVNGENVFS</sequence>
<dbReference type="InterPro" id="IPR000415">
    <property type="entry name" value="Nitroreductase-like"/>
</dbReference>